<keyword evidence="2" id="KW-1185">Reference proteome</keyword>
<sequence length="609" mass="68263">MASLDETKKSIEELGYFCQQDPDVGQRVDAIFEEIGYHFRNKPGLTFIKTNIFENQKKVRSTVESFFPKSSLAAIKSFGPTDYDCCFINRFHPELRVLMVNLWTSDSVVMFHVRSHNNHLIAQAAPNGLLKIPPESLGLPGIFSRTVVMKRGGLSIMDARTGFKIFKGRTITFAFVVPDELPYWAKMGWAYTLSASLAERRGLSMEYSPLQDAPTKLASTILSLEYASPSELRWWKAIAAPGRGWFTTESKISPSAVVVQVGGNNESNQRPPTARQAAHYLSRFCEAYDLGSQCSAAFAAALTIPLHASVNSFNPVRIELPKPSFTTYHGFAEPSRCPPNEFDLIGHYMTLSMCPWVLGPSLCSVFWSPDVPCNHAGAWIQPITDMLEPIVQNNDMELLYRAMLFSPTSPLWLGLAICGRRTVINCILRSLTKLLDYPFSRPNIDAAVWTGMAQSFMDTGLSGPSPDGMVLRADVWRMRHDFSHLYSNETFSTTPPYGWLPFGSMRPEDIELEIRDHLACSHQWKYSHWTWSQSGETDTGLFSRGMRIHHSPQGFAAAEAEGKFKIRDVEAALGISRTATESTFWWCCDQVEQGFGGTIVPHRFGRDEG</sequence>
<dbReference type="EMBL" id="CM046505">
    <property type="protein sequence ID" value="KAI8675654.1"/>
    <property type="molecule type" value="Genomic_DNA"/>
</dbReference>
<dbReference type="Proteomes" id="UP001065298">
    <property type="component" value="Chromosome 3"/>
</dbReference>
<accession>A0ACC0R6Y7</accession>
<gene>
    <name evidence="1" type="ORF">NCS57_00467200</name>
</gene>
<evidence type="ECO:0000313" key="1">
    <source>
        <dbReference type="EMBL" id="KAI8675654.1"/>
    </source>
</evidence>
<comment type="caution">
    <text evidence="1">The sequence shown here is derived from an EMBL/GenBank/DDBJ whole genome shotgun (WGS) entry which is preliminary data.</text>
</comment>
<reference evidence="1" key="1">
    <citation type="submission" date="2022-06" db="EMBL/GenBank/DDBJ databases">
        <title>Fusarium solani species complex genomes reveal bases of compartmentalisation and animal pathogenesis.</title>
        <authorList>
            <person name="Tsai I.J."/>
        </authorList>
    </citation>
    <scope>NUCLEOTIDE SEQUENCE</scope>
    <source>
        <strain evidence="1">Fu6.1</strain>
    </source>
</reference>
<proteinExistence type="predicted"/>
<organism evidence="1 2">
    <name type="scientific">Fusarium keratoplasticum</name>
    <dbReference type="NCBI Taxonomy" id="1328300"/>
    <lineage>
        <taxon>Eukaryota</taxon>
        <taxon>Fungi</taxon>
        <taxon>Dikarya</taxon>
        <taxon>Ascomycota</taxon>
        <taxon>Pezizomycotina</taxon>
        <taxon>Sordariomycetes</taxon>
        <taxon>Hypocreomycetidae</taxon>
        <taxon>Hypocreales</taxon>
        <taxon>Nectriaceae</taxon>
        <taxon>Fusarium</taxon>
        <taxon>Fusarium solani species complex</taxon>
    </lineage>
</organism>
<protein>
    <submittedName>
        <fullName evidence="1">Uncharacterized protein</fullName>
    </submittedName>
</protein>
<evidence type="ECO:0000313" key="2">
    <source>
        <dbReference type="Proteomes" id="UP001065298"/>
    </source>
</evidence>
<name>A0ACC0R6Y7_9HYPO</name>